<keyword evidence="16" id="KW-1185">Reference proteome</keyword>
<evidence type="ECO:0000256" key="9">
    <source>
        <dbReference type="ARBA" id="ARBA00022989"/>
    </source>
</evidence>
<keyword evidence="7 14" id="KW-0812">Transmembrane</keyword>
<evidence type="ECO:0000256" key="8">
    <source>
        <dbReference type="ARBA" id="ARBA00022824"/>
    </source>
</evidence>
<dbReference type="GO" id="GO:0052925">
    <property type="term" value="F:dol-P-Man:Man(5)GlcNAc(2)-PP-Dol alpha-1,3-mannosyltransferase activity"/>
    <property type="evidence" value="ECO:0007669"/>
    <property type="project" value="UniProtKB-EC"/>
</dbReference>
<evidence type="ECO:0000256" key="14">
    <source>
        <dbReference type="RuleBase" id="RU364047"/>
    </source>
</evidence>
<dbReference type="OrthoDB" id="20028at2759"/>
<dbReference type="AlphaFoldDB" id="A0A2B7Z1K5"/>
<dbReference type="Pfam" id="PF05208">
    <property type="entry name" value="ALG3"/>
    <property type="match status" value="1"/>
</dbReference>
<evidence type="ECO:0000256" key="11">
    <source>
        <dbReference type="ARBA" id="ARBA00044743"/>
    </source>
</evidence>
<dbReference type="EMBL" id="PDNA01000011">
    <property type="protein sequence ID" value="PGH27008.1"/>
    <property type="molecule type" value="Genomic_DNA"/>
</dbReference>
<keyword evidence="8 14" id="KW-0256">Endoplasmic reticulum</keyword>
<dbReference type="EC" id="2.4.1.258" evidence="3 14"/>
<dbReference type="PANTHER" id="PTHR12646:SF0">
    <property type="entry name" value="DOL-P-MAN:MAN(5)GLCNAC(2)-PP-DOL ALPHA-1,3-MANNOSYLTRANSFERASE"/>
    <property type="match status" value="1"/>
</dbReference>
<dbReference type="PANTHER" id="PTHR12646">
    <property type="entry name" value="NOT56 - RELATED"/>
    <property type="match status" value="1"/>
</dbReference>
<comment type="similarity">
    <text evidence="13">Belongs to the glycosyltransferase ALG3 family.</text>
</comment>
<keyword evidence="6 14" id="KW-0808">Transferase</keyword>
<feature type="transmembrane region" description="Helical" evidence="14">
    <location>
        <begin position="171"/>
        <end position="195"/>
    </location>
</feature>
<evidence type="ECO:0000256" key="10">
    <source>
        <dbReference type="ARBA" id="ARBA00023136"/>
    </source>
</evidence>
<gene>
    <name evidence="15" type="ORF">AJ80_01392</name>
</gene>
<evidence type="ECO:0000256" key="12">
    <source>
        <dbReference type="ARBA" id="ARBA00049506"/>
    </source>
</evidence>
<evidence type="ECO:0000256" key="2">
    <source>
        <dbReference type="ARBA" id="ARBA00004922"/>
    </source>
</evidence>
<evidence type="ECO:0000256" key="13">
    <source>
        <dbReference type="ARBA" id="ARBA00093457"/>
    </source>
</evidence>
<comment type="caution">
    <text evidence="15">The sequence shown here is derived from an EMBL/GenBank/DDBJ whole genome shotgun (WGS) entry which is preliminary data.</text>
</comment>
<sequence>MDLLQQALDICRNPKHPKWICPLLLFADSLLCALIIWRIPYTEIDWTTYMQQVSLFLSGERDYSLIKGDTGPLVYPAAHVYIYSFLYKLTDEGRDIAFGQAIFALLYFVTLAIVMACYRAAKAPPYIFPLLVLSKRLHSVYLLRLFNDGIATLFLWAAIYMLQRRMWFNGAILWSAGLGVKMTLLLVAPAVGIILVLGAGLFQAVGLGIAALLLQVCSLLFSEGLAQ</sequence>
<proteinExistence type="inferred from homology"/>
<keyword evidence="10 14" id="KW-0472">Membrane</keyword>
<accession>A0A2B7Z1K5</accession>
<comment type="pathway">
    <text evidence="2 14">Protein modification; protein glycosylation.</text>
</comment>
<dbReference type="GO" id="GO:0005789">
    <property type="term" value="C:endoplasmic reticulum membrane"/>
    <property type="evidence" value="ECO:0007669"/>
    <property type="project" value="UniProtKB-SubCell"/>
</dbReference>
<dbReference type="UniPathway" id="UPA00378"/>
<evidence type="ECO:0000256" key="1">
    <source>
        <dbReference type="ARBA" id="ARBA00004477"/>
    </source>
</evidence>
<feature type="transmembrane region" description="Helical" evidence="14">
    <location>
        <begin position="141"/>
        <end position="159"/>
    </location>
</feature>
<dbReference type="Proteomes" id="UP000224634">
    <property type="component" value="Unassembled WGS sequence"/>
</dbReference>
<comment type="catalytic activity">
    <reaction evidence="12 14">
        <text>an alpha-D-Man-(1-&gt;2)-alpha-D-Man-(1-&gt;2)-alpha-D-Man-(1-&gt;3)-[alpha-D-Man-(1-&gt;6)]-beta-D-Man-(1-&gt;4)-beta-D-GlcNAc-(1-&gt;4)-alpha-D-GlcNAc-diphospho-di-trans,poly-cis-dolichol + a di-trans,poly-cis-dolichyl beta-D-mannosyl phosphate = an alpha-D-Man-(1-&gt;2)-alpha-D-Man-(1-&gt;2)-alpha-D-Man-(1-&gt;3)-[alpha-D-Man-(1-&gt;3)-alpha-D-Man-(1-&gt;6)]-beta-D-Man-(1-&gt;4)-beta-D-GlcNAc-(1-&gt;4)-alpha-D-GlcNAc-diphospho-di-trans,poly-cis-dolichol + a di-trans,poly-cis-dolichyl phosphate + H(+)</text>
        <dbReference type="Rhea" id="RHEA:29527"/>
        <dbReference type="Rhea" id="RHEA-COMP:19498"/>
        <dbReference type="Rhea" id="RHEA-COMP:19501"/>
        <dbReference type="Rhea" id="RHEA-COMP:19516"/>
        <dbReference type="Rhea" id="RHEA-COMP:19517"/>
        <dbReference type="ChEBI" id="CHEBI:15378"/>
        <dbReference type="ChEBI" id="CHEBI:57683"/>
        <dbReference type="ChEBI" id="CHEBI:58211"/>
        <dbReference type="ChEBI" id="CHEBI:132515"/>
        <dbReference type="ChEBI" id="CHEBI:132516"/>
        <dbReference type="EC" id="2.4.1.258"/>
    </reaction>
    <physiologicalReaction direction="left-to-right" evidence="12 14">
        <dbReference type="Rhea" id="RHEA:29528"/>
    </physiologicalReaction>
</comment>
<dbReference type="InterPro" id="IPR007873">
    <property type="entry name" value="Glycosyltransferase_ALG3"/>
</dbReference>
<comment type="subcellular location">
    <subcellularLocation>
        <location evidence="1 14">Endoplasmic reticulum membrane</location>
        <topology evidence="1 14">Multi-pass membrane protein</topology>
    </subcellularLocation>
</comment>
<name>A0A2B7Z1K5_POLH7</name>
<evidence type="ECO:0000256" key="4">
    <source>
        <dbReference type="ARBA" id="ARBA00015561"/>
    </source>
</evidence>
<feature type="transmembrane region" description="Helical" evidence="14">
    <location>
        <begin position="201"/>
        <end position="221"/>
    </location>
</feature>
<feature type="transmembrane region" description="Helical" evidence="14">
    <location>
        <begin position="20"/>
        <end position="39"/>
    </location>
</feature>
<keyword evidence="5 14" id="KW-0328">Glycosyltransferase</keyword>
<evidence type="ECO:0000313" key="15">
    <source>
        <dbReference type="EMBL" id="PGH27008.1"/>
    </source>
</evidence>
<reference evidence="15 16" key="1">
    <citation type="submission" date="2017-10" db="EMBL/GenBank/DDBJ databases">
        <title>Comparative genomics in systemic dimorphic fungi from Ajellomycetaceae.</title>
        <authorList>
            <person name="Munoz J.F."/>
            <person name="Mcewen J.G."/>
            <person name="Clay O.K."/>
            <person name="Cuomo C.A."/>
        </authorList>
    </citation>
    <scope>NUCLEOTIDE SEQUENCE [LARGE SCALE GENOMIC DNA]</scope>
    <source>
        <strain evidence="15 16">UAMH7299</strain>
    </source>
</reference>
<evidence type="ECO:0000256" key="6">
    <source>
        <dbReference type="ARBA" id="ARBA00022679"/>
    </source>
</evidence>
<feature type="transmembrane region" description="Helical" evidence="14">
    <location>
        <begin position="101"/>
        <end position="121"/>
    </location>
</feature>
<evidence type="ECO:0000256" key="7">
    <source>
        <dbReference type="ARBA" id="ARBA00022692"/>
    </source>
</evidence>
<dbReference type="STRING" id="1447883.A0A2B7Z1K5"/>
<evidence type="ECO:0000313" key="16">
    <source>
        <dbReference type="Proteomes" id="UP000224634"/>
    </source>
</evidence>
<comment type="function">
    <text evidence="11 14">Dol-P-Man:Man(5)GlcNAc(2)-PP-Dol alpha-1,3-mannosyltransferase that operates in the biosynthetic pathway of dolichol-linked oligosaccharides, the glycan precursors employed in protein asparagine (N)-glycosylation. The assembly of dolichol-linked oligosaccharides begins on the cytosolic side of the endoplasmic reticulum membrane and finishes in its lumen. The sequential addition of sugars to dolichol pyrophosphate produces dolichol-linked oligosaccharides containing fourteen sugars, including two GlcNAcs, nine mannoses and three glucoses. Once assembled, the oligosaccharide is transferred from the lipid to nascent proteins by oligosaccharyltransferases. In the lumen of the endoplasmic reticulum, adds the first dolichyl beta-D-mannosyl phosphate derived mannose in an alpha-1,3 linkage to Man(5)GlcNAc(2)-PP-dolichol to produce Man(6)GlcNAc(2)-PP-dolichol.</text>
</comment>
<evidence type="ECO:0000256" key="5">
    <source>
        <dbReference type="ARBA" id="ARBA00022676"/>
    </source>
</evidence>
<evidence type="ECO:0000256" key="3">
    <source>
        <dbReference type="ARBA" id="ARBA00011964"/>
    </source>
</evidence>
<organism evidence="15 16">
    <name type="scientific">Polytolypa hystricis (strain UAMH7299)</name>
    <dbReference type="NCBI Taxonomy" id="1447883"/>
    <lineage>
        <taxon>Eukaryota</taxon>
        <taxon>Fungi</taxon>
        <taxon>Dikarya</taxon>
        <taxon>Ascomycota</taxon>
        <taxon>Pezizomycotina</taxon>
        <taxon>Eurotiomycetes</taxon>
        <taxon>Eurotiomycetidae</taxon>
        <taxon>Onygenales</taxon>
        <taxon>Onygenales incertae sedis</taxon>
        <taxon>Polytolypa</taxon>
    </lineage>
</organism>
<keyword evidence="9 14" id="KW-1133">Transmembrane helix</keyword>
<protein>
    <recommendedName>
        <fullName evidence="4 14">Dol-P-Man:Man(5)GlcNAc(2)-PP-Dol alpha-1,3-mannosyltransferase</fullName>
        <ecNumber evidence="3 14">2.4.1.258</ecNumber>
    </recommendedName>
    <alternativeName>
        <fullName evidence="14">Dol-P-Man-dependent alpha(1-3)-mannosyltransferase</fullName>
    </alternativeName>
</protein>